<feature type="compositionally biased region" description="Basic and acidic residues" evidence="11">
    <location>
        <begin position="568"/>
        <end position="578"/>
    </location>
</feature>
<feature type="region of interest" description="Disordered" evidence="11">
    <location>
        <begin position="399"/>
        <end position="497"/>
    </location>
</feature>
<evidence type="ECO:0000256" key="5">
    <source>
        <dbReference type="ARBA" id="ARBA00022771"/>
    </source>
</evidence>
<sequence length="640" mass="71403">MKPRGIPRQSKTKFHESHADDGQCKETLESRLKPVTETNPLQNKPLIGKGFYLDLPFNKKTETLEKDIKILGGTVEKFFSKDIKYLVSNQREARYVQSLGRNSPIPSPADSGHSSPHPGSRRGSQKGSSQGPLDAVITSRGKSLVEKVIKEQERIQINRILSNALEWGIKILYIDDVISYIEKKKSVVTSLQQNNTSVPVVNKMAKTRTTEKPAFQKYDAGRISKPFVKVEDCSRHYRPIYLHIPHVPQLSLASVPPCSPFLTVESGKASPVKKLKEHRNRGQKAAASEACRPIRAKSKAQDARVKKRAGYCECCLVKYDNVRAHLNGEQHRAFSKSGEYHVVDRAISELSCRFSEIRQRLKRPKCSLSSVVHASGTRRKSVERRESCVKLDHSVEDRTGASAISTPAAESTTPCSAAGTAAFRPRKRSMVLRSSSQGSEAPDMSPKPQKPHRSVASKTVDDHECHPMGLDTQGIRSAPNPGKQSDAKSPETNQALTDGVLVNKRTCEDSRLLLNLDEDFQCSLPPKYPKTTSSQTDGSTTLANLTQEPLIECEQNPCPLRETSQGKAVDDAGHHPSRTESPPGRRLQRKVRNFRRWRKVRKTPKHTCKEEDPCSCTLQDLWKLFQSSEDMDGEFKGFAV</sequence>
<keyword evidence="3" id="KW-0479">Metal-binding</keyword>
<name>A0A9D3S661_ANGAN</name>
<evidence type="ECO:0000256" key="11">
    <source>
        <dbReference type="SAM" id="MobiDB-lite"/>
    </source>
</evidence>
<feature type="region of interest" description="Disordered" evidence="11">
    <location>
        <begin position="100"/>
        <end position="134"/>
    </location>
</feature>
<keyword evidence="14" id="KW-1185">Reference proteome</keyword>
<dbReference type="PANTHER" id="PTHR15375">
    <property type="entry name" value="ACTIVATOR OF S-PHASE KINASE-RELATED"/>
    <property type="match status" value="1"/>
</dbReference>
<dbReference type="InterPro" id="IPR006572">
    <property type="entry name" value="Znf_DBF"/>
</dbReference>
<keyword evidence="2" id="KW-0597">Phosphoprotein</keyword>
<dbReference type="Gene3D" id="2.10.50.40">
    <property type="match status" value="1"/>
</dbReference>
<evidence type="ECO:0000313" key="13">
    <source>
        <dbReference type="EMBL" id="KAG5857039.1"/>
    </source>
</evidence>
<evidence type="ECO:0000256" key="6">
    <source>
        <dbReference type="ARBA" id="ARBA00022833"/>
    </source>
</evidence>
<dbReference type="SMART" id="SM00586">
    <property type="entry name" value="ZnF_DBF"/>
    <property type="match status" value="1"/>
</dbReference>
<evidence type="ECO:0000256" key="8">
    <source>
        <dbReference type="ARBA" id="ARBA00023306"/>
    </source>
</evidence>
<dbReference type="PROSITE" id="PS51265">
    <property type="entry name" value="ZF_DBF4"/>
    <property type="match status" value="1"/>
</dbReference>
<reference evidence="13" key="1">
    <citation type="submission" date="2021-01" db="EMBL/GenBank/DDBJ databases">
        <title>A chromosome-scale assembly of European eel, Anguilla anguilla.</title>
        <authorList>
            <person name="Henkel C."/>
            <person name="Jong-Raadsen S.A."/>
            <person name="Dufour S."/>
            <person name="Weltzien F.-A."/>
            <person name="Palstra A.P."/>
            <person name="Pelster B."/>
            <person name="Spaink H.P."/>
            <person name="Van Den Thillart G.E."/>
            <person name="Jansen H."/>
            <person name="Zahm M."/>
            <person name="Klopp C."/>
            <person name="Cedric C."/>
            <person name="Louis A."/>
            <person name="Berthelot C."/>
            <person name="Parey E."/>
            <person name="Roest Crollius H."/>
            <person name="Montfort J."/>
            <person name="Robinson-Rechavi M."/>
            <person name="Bucao C."/>
            <person name="Bouchez O."/>
            <person name="Gislard M."/>
            <person name="Lluch J."/>
            <person name="Milhes M."/>
            <person name="Lampietro C."/>
            <person name="Lopez Roques C."/>
            <person name="Donnadieu C."/>
            <person name="Braasch I."/>
            <person name="Desvignes T."/>
            <person name="Postlethwait J."/>
            <person name="Bobe J."/>
            <person name="Guiguen Y."/>
            <person name="Dirks R."/>
        </authorList>
    </citation>
    <scope>NUCLEOTIDE SEQUENCE</scope>
    <source>
        <strain evidence="13">Tag_6206</strain>
        <tissue evidence="13">Liver</tissue>
    </source>
</reference>
<dbReference type="Proteomes" id="UP001044222">
    <property type="component" value="Unassembled WGS sequence"/>
</dbReference>
<evidence type="ECO:0000256" key="10">
    <source>
        <dbReference type="PROSITE-ProRule" id="PRU00600"/>
    </source>
</evidence>
<dbReference type="InterPro" id="IPR051590">
    <property type="entry name" value="Replication_Regulatory_Kinase"/>
</dbReference>
<comment type="subcellular location">
    <subcellularLocation>
        <location evidence="1">Nucleus</location>
    </subcellularLocation>
</comment>
<dbReference type="Gene3D" id="6.10.250.3410">
    <property type="entry name" value="DBF zinc finger"/>
    <property type="match status" value="1"/>
</dbReference>
<dbReference type="GO" id="GO:1901987">
    <property type="term" value="P:regulation of cell cycle phase transition"/>
    <property type="evidence" value="ECO:0007669"/>
    <property type="project" value="TreeGrafter"/>
</dbReference>
<dbReference type="FunFam" id="6.10.250.3410:FF:000001">
    <property type="entry name" value="Protein DBF4 homolog A"/>
    <property type="match status" value="1"/>
</dbReference>
<dbReference type="GO" id="GO:0031431">
    <property type="term" value="C:Dbf4-dependent protein kinase complex"/>
    <property type="evidence" value="ECO:0007669"/>
    <property type="project" value="TreeGrafter"/>
</dbReference>
<evidence type="ECO:0000256" key="4">
    <source>
        <dbReference type="ARBA" id="ARBA00022737"/>
    </source>
</evidence>
<dbReference type="Pfam" id="PF07535">
    <property type="entry name" value="zf-DBF"/>
    <property type="match status" value="1"/>
</dbReference>
<dbReference type="GO" id="GO:0008270">
    <property type="term" value="F:zinc ion binding"/>
    <property type="evidence" value="ECO:0007669"/>
    <property type="project" value="UniProtKB-KW"/>
</dbReference>
<dbReference type="GO" id="GO:0010571">
    <property type="term" value="P:positive regulation of nuclear cell cycle DNA replication"/>
    <property type="evidence" value="ECO:0007669"/>
    <property type="project" value="TreeGrafter"/>
</dbReference>
<keyword evidence="6" id="KW-0862">Zinc</keyword>
<evidence type="ECO:0000256" key="7">
    <source>
        <dbReference type="ARBA" id="ARBA00023242"/>
    </source>
</evidence>
<feature type="region of interest" description="Disordered" evidence="11">
    <location>
        <begin position="556"/>
        <end position="587"/>
    </location>
</feature>
<dbReference type="AlphaFoldDB" id="A0A9D3S661"/>
<feature type="region of interest" description="Disordered" evidence="11">
    <location>
        <begin position="367"/>
        <end position="386"/>
    </location>
</feature>
<gene>
    <name evidence="13" type="ORF">ANANG_G00014340</name>
</gene>
<dbReference type="PANTHER" id="PTHR15375:SF22">
    <property type="entry name" value="PROTEIN DBF4 HOMOLOG A"/>
    <property type="match status" value="1"/>
</dbReference>
<evidence type="ECO:0000256" key="2">
    <source>
        <dbReference type="ARBA" id="ARBA00022553"/>
    </source>
</evidence>
<proteinExistence type="predicted"/>
<feature type="domain" description="DBF4-type" evidence="12">
    <location>
        <begin position="305"/>
        <end position="353"/>
    </location>
</feature>
<dbReference type="GO" id="GO:0003676">
    <property type="term" value="F:nucleic acid binding"/>
    <property type="evidence" value="ECO:0007669"/>
    <property type="project" value="InterPro"/>
</dbReference>
<feature type="region of interest" description="Disordered" evidence="11">
    <location>
        <begin position="1"/>
        <end position="24"/>
    </location>
</feature>
<keyword evidence="5 10" id="KW-0863">Zinc-finger</keyword>
<protein>
    <recommendedName>
        <fullName evidence="9">Protein DBF4 homolog A</fullName>
    </recommendedName>
</protein>
<dbReference type="GO" id="GO:0043539">
    <property type="term" value="F:protein serine/threonine kinase activator activity"/>
    <property type="evidence" value="ECO:0007669"/>
    <property type="project" value="TreeGrafter"/>
</dbReference>
<comment type="caution">
    <text evidence="13">The sequence shown here is derived from an EMBL/GenBank/DDBJ whole genome shotgun (WGS) entry which is preliminary data.</text>
</comment>
<keyword evidence="4" id="KW-0677">Repeat</keyword>
<evidence type="ECO:0000256" key="1">
    <source>
        <dbReference type="ARBA" id="ARBA00004123"/>
    </source>
</evidence>
<organism evidence="13 14">
    <name type="scientific">Anguilla anguilla</name>
    <name type="common">European freshwater eel</name>
    <name type="synonym">Muraena anguilla</name>
    <dbReference type="NCBI Taxonomy" id="7936"/>
    <lineage>
        <taxon>Eukaryota</taxon>
        <taxon>Metazoa</taxon>
        <taxon>Chordata</taxon>
        <taxon>Craniata</taxon>
        <taxon>Vertebrata</taxon>
        <taxon>Euteleostomi</taxon>
        <taxon>Actinopterygii</taxon>
        <taxon>Neopterygii</taxon>
        <taxon>Teleostei</taxon>
        <taxon>Anguilliformes</taxon>
        <taxon>Anguillidae</taxon>
        <taxon>Anguilla</taxon>
    </lineage>
</organism>
<accession>A0A9D3S661</accession>
<evidence type="ECO:0000313" key="14">
    <source>
        <dbReference type="Proteomes" id="UP001044222"/>
    </source>
</evidence>
<keyword evidence="8" id="KW-0131">Cell cycle</keyword>
<feature type="compositionally biased region" description="Polar residues" evidence="11">
    <location>
        <begin position="402"/>
        <end position="415"/>
    </location>
</feature>
<evidence type="ECO:0000259" key="12">
    <source>
        <dbReference type="PROSITE" id="PS51265"/>
    </source>
</evidence>
<evidence type="ECO:0000256" key="9">
    <source>
        <dbReference type="ARBA" id="ARBA00040397"/>
    </source>
</evidence>
<keyword evidence="7" id="KW-0539">Nucleus</keyword>
<dbReference type="EMBL" id="JAFIRN010000001">
    <property type="protein sequence ID" value="KAG5857039.1"/>
    <property type="molecule type" value="Genomic_DNA"/>
</dbReference>
<feature type="compositionally biased region" description="Basic and acidic residues" evidence="11">
    <location>
        <begin position="13"/>
        <end position="24"/>
    </location>
</feature>
<dbReference type="InterPro" id="IPR038545">
    <property type="entry name" value="Znf_DBF_sf"/>
</dbReference>
<evidence type="ECO:0000256" key="3">
    <source>
        <dbReference type="ARBA" id="ARBA00022723"/>
    </source>
</evidence>